<dbReference type="GO" id="GO:0006508">
    <property type="term" value="P:proteolysis"/>
    <property type="evidence" value="ECO:0007669"/>
    <property type="project" value="UniProtKB-KW"/>
</dbReference>
<comment type="function">
    <text evidence="5">Cotranslationally removes the N-terminal methionine from nascent proteins. The N-terminal methionine is often cleaved when the second residue in the primary sequence is small and uncharged (Met-Ala-, Cys, Gly, Pro, Ser, Thr, or Val).</text>
</comment>
<proteinExistence type="inferred from homology"/>
<evidence type="ECO:0000256" key="1">
    <source>
        <dbReference type="ARBA" id="ARBA00022438"/>
    </source>
</evidence>
<reference evidence="7" key="1">
    <citation type="submission" date="2016-06" db="UniProtKB">
        <authorList>
            <consortium name="WormBaseParasite"/>
        </authorList>
    </citation>
    <scope>IDENTIFICATION</scope>
</reference>
<dbReference type="GO" id="GO:0046872">
    <property type="term" value="F:metal ion binding"/>
    <property type="evidence" value="ECO:0007669"/>
    <property type="project" value="UniProtKB-KW"/>
</dbReference>
<dbReference type="PANTHER" id="PTHR43330:SF7">
    <property type="entry name" value="METHIONINE AMINOPEPTIDASE 1"/>
    <property type="match status" value="1"/>
</dbReference>
<evidence type="ECO:0000256" key="5">
    <source>
        <dbReference type="RuleBase" id="RU003653"/>
    </source>
</evidence>
<feature type="domain" description="Peptidase M24" evidence="6">
    <location>
        <begin position="89"/>
        <end position="260"/>
    </location>
</feature>
<accession>A0A183EGK4</accession>
<dbReference type="PRINTS" id="PR00599">
    <property type="entry name" value="MAPEPTIDASE"/>
</dbReference>
<dbReference type="GO" id="GO:0070006">
    <property type="term" value="F:metalloaminopeptidase activity"/>
    <property type="evidence" value="ECO:0007669"/>
    <property type="project" value="InterPro"/>
</dbReference>
<evidence type="ECO:0000256" key="2">
    <source>
        <dbReference type="ARBA" id="ARBA00022670"/>
    </source>
</evidence>
<dbReference type="GO" id="GO:0004239">
    <property type="term" value="F:initiator methionyl aminopeptidase activity"/>
    <property type="evidence" value="ECO:0007669"/>
    <property type="project" value="UniProtKB-EC"/>
</dbReference>
<name>A0A183EGK4_9BILA</name>
<dbReference type="Pfam" id="PF00557">
    <property type="entry name" value="Peptidase_M24"/>
    <property type="match status" value="1"/>
</dbReference>
<keyword evidence="3 5" id="KW-0479">Metal-binding</keyword>
<dbReference type="InterPro" id="IPR002467">
    <property type="entry name" value="Pept_M24A_MAP1"/>
</dbReference>
<evidence type="ECO:0000256" key="4">
    <source>
        <dbReference type="ARBA" id="ARBA00022801"/>
    </source>
</evidence>
<dbReference type="GO" id="GO:0005829">
    <property type="term" value="C:cytosol"/>
    <property type="evidence" value="ECO:0007669"/>
    <property type="project" value="TreeGrafter"/>
</dbReference>
<dbReference type="PANTHER" id="PTHR43330">
    <property type="entry name" value="METHIONINE AMINOPEPTIDASE"/>
    <property type="match status" value="1"/>
</dbReference>
<dbReference type="InterPro" id="IPR036005">
    <property type="entry name" value="Creatinase/aminopeptidase-like"/>
</dbReference>
<comment type="similarity">
    <text evidence="5">Belongs to the peptidase M24A family.</text>
</comment>
<keyword evidence="1 5" id="KW-0031">Aminopeptidase</keyword>
<dbReference type="AlphaFoldDB" id="A0A183EGK4"/>
<sequence length="262" mass="29454">LPVQECFKKNWTLHKLTHLVGDASPQKFEPWPSYKYTGTLRPAPLGPRRVVPEHIVKPDYADSEDGISESERMENRNNQVKVLNDEEIEEMKVVCKLAREVLDEAARVCAPGVTTDHIDAVVHEACIERDCYPSPLGCVSLPSIMRLGYHQFPKSVCVSVNEVVCHGIPDMRKLENGDICNVDVTVYHRGFHGDLNETFLVGDQVKEGTRKLVQVAYECLQQAIQIVQPGVKFREIGSVIQKYANTKGFSVVKTYCGHGIHR</sequence>
<dbReference type="NCBIfam" id="TIGR00500">
    <property type="entry name" value="met_pdase_I"/>
    <property type="match status" value="1"/>
</dbReference>
<dbReference type="InterPro" id="IPR001714">
    <property type="entry name" value="Pept_M24_MAP"/>
</dbReference>
<dbReference type="SUPFAM" id="SSF55920">
    <property type="entry name" value="Creatinase/aminopeptidase"/>
    <property type="match status" value="1"/>
</dbReference>
<comment type="catalytic activity">
    <reaction evidence="5">
        <text>Release of N-terminal amino acids, preferentially methionine, from peptides and arylamides.</text>
        <dbReference type="EC" id="3.4.11.18"/>
    </reaction>
</comment>
<evidence type="ECO:0000256" key="3">
    <source>
        <dbReference type="ARBA" id="ARBA00022723"/>
    </source>
</evidence>
<evidence type="ECO:0000259" key="6">
    <source>
        <dbReference type="Pfam" id="PF00557"/>
    </source>
</evidence>
<evidence type="ECO:0000313" key="7">
    <source>
        <dbReference type="WBParaSite" id="GPUH_0002012001-mRNA-1"/>
    </source>
</evidence>
<dbReference type="Gene3D" id="3.90.230.10">
    <property type="entry name" value="Creatinase/methionine aminopeptidase superfamily"/>
    <property type="match status" value="1"/>
</dbReference>
<protein>
    <recommendedName>
        <fullName evidence="5">Methionine aminopeptidase</fullName>
        <ecNumber evidence="5">3.4.11.18</ecNumber>
    </recommendedName>
</protein>
<dbReference type="EC" id="3.4.11.18" evidence="5"/>
<comment type="cofactor">
    <cofactor evidence="5">
        <name>Co(2+)</name>
        <dbReference type="ChEBI" id="CHEBI:48828"/>
    </cofactor>
    <cofactor evidence="5">
        <name>Zn(2+)</name>
        <dbReference type="ChEBI" id="CHEBI:29105"/>
    </cofactor>
    <cofactor evidence="5">
        <name>Mn(2+)</name>
        <dbReference type="ChEBI" id="CHEBI:29035"/>
    </cofactor>
    <cofactor evidence="5">
        <name>Fe(2+)</name>
        <dbReference type="ChEBI" id="CHEBI:29033"/>
    </cofactor>
    <text evidence="5">Binds 2 divalent metal cations per subunit. Has a high-affinity and a low affinity metal-binding site. The true nature of the physiological cofactor is under debate. The enzyme is active with cobalt, zinc, manganese or divalent iron ions.</text>
</comment>
<keyword evidence="4" id="KW-0378">Hydrolase</keyword>
<dbReference type="InterPro" id="IPR000994">
    <property type="entry name" value="Pept_M24"/>
</dbReference>
<keyword evidence="2 5" id="KW-0645">Protease</keyword>
<organism evidence="7">
    <name type="scientific">Gongylonema pulchrum</name>
    <dbReference type="NCBI Taxonomy" id="637853"/>
    <lineage>
        <taxon>Eukaryota</taxon>
        <taxon>Metazoa</taxon>
        <taxon>Ecdysozoa</taxon>
        <taxon>Nematoda</taxon>
        <taxon>Chromadorea</taxon>
        <taxon>Rhabditida</taxon>
        <taxon>Spirurina</taxon>
        <taxon>Spiruromorpha</taxon>
        <taxon>Spiruroidea</taxon>
        <taxon>Gongylonematidae</taxon>
        <taxon>Gongylonema</taxon>
    </lineage>
</organism>
<dbReference type="WBParaSite" id="GPUH_0002012001-mRNA-1">
    <property type="protein sequence ID" value="GPUH_0002012001-mRNA-1"/>
    <property type="gene ID" value="GPUH_0002012001"/>
</dbReference>